<dbReference type="EMBL" id="KB445793">
    <property type="protein sequence ID" value="EMD39528.1"/>
    <property type="molecule type" value="Genomic_DNA"/>
</dbReference>
<evidence type="ECO:0000313" key="4">
    <source>
        <dbReference type="EMBL" id="EMD39528.1"/>
    </source>
</evidence>
<proteinExistence type="predicted"/>
<organism evidence="4 5">
    <name type="scientific">Ceriporiopsis subvermispora (strain B)</name>
    <name type="common">White-rot fungus</name>
    <name type="synonym">Gelatoporia subvermispora</name>
    <dbReference type="NCBI Taxonomy" id="914234"/>
    <lineage>
        <taxon>Eukaryota</taxon>
        <taxon>Fungi</taxon>
        <taxon>Dikarya</taxon>
        <taxon>Basidiomycota</taxon>
        <taxon>Agaricomycotina</taxon>
        <taxon>Agaricomycetes</taxon>
        <taxon>Polyporales</taxon>
        <taxon>Gelatoporiaceae</taxon>
        <taxon>Gelatoporia</taxon>
    </lineage>
</organism>
<keyword evidence="2" id="KW-0812">Transmembrane</keyword>
<accession>M2QR31</accession>
<keyword evidence="2" id="KW-1133">Transmembrane helix</keyword>
<name>M2QR31_CERS8</name>
<keyword evidence="2" id="KW-0472">Membrane</keyword>
<evidence type="ECO:0000256" key="2">
    <source>
        <dbReference type="SAM" id="Phobius"/>
    </source>
</evidence>
<feature type="transmembrane region" description="Helical" evidence="2">
    <location>
        <begin position="189"/>
        <end position="208"/>
    </location>
</feature>
<keyword evidence="5" id="KW-1185">Reference proteome</keyword>
<sequence>MCQMQNRMFALGLHIQQNVLLVSLAFKVSSETAILYYDYCLTFPTEFERFWRAKLTSWPSILFFVNRYLTLFGTIPIALEYFGAIPSDRCHAFQSYHQYLAVATQSVTGDHDSCAVPPNDSCFDAVNVMYRRGNHNGIVFTQFCLDYLAEAWMSMLGFDTMIFILTLIKGVRVRHIWRGSLLQIVLRDGIMYFGVIVIINIVNIVAFLVPPPEIKGVCTILTNVISSTLVARLMLNLRDPDRHSRANGILGSEDEVGRDDELDSTKFGNSPEHTRD</sequence>
<dbReference type="AlphaFoldDB" id="M2QR31"/>
<dbReference type="InterPro" id="IPR045340">
    <property type="entry name" value="DUF6533"/>
</dbReference>
<dbReference type="Pfam" id="PF20151">
    <property type="entry name" value="DUF6533"/>
    <property type="match status" value="1"/>
</dbReference>
<dbReference type="Proteomes" id="UP000016930">
    <property type="component" value="Unassembled WGS sequence"/>
</dbReference>
<gene>
    <name evidence="4" type="ORF">CERSUDRAFT_71432</name>
</gene>
<feature type="domain" description="DUF6533" evidence="3">
    <location>
        <begin position="32"/>
        <end position="72"/>
    </location>
</feature>
<protein>
    <recommendedName>
        <fullName evidence="3">DUF6533 domain-containing protein</fullName>
    </recommendedName>
</protein>
<evidence type="ECO:0000259" key="3">
    <source>
        <dbReference type="Pfam" id="PF20151"/>
    </source>
</evidence>
<feature type="region of interest" description="Disordered" evidence="1">
    <location>
        <begin position="246"/>
        <end position="276"/>
    </location>
</feature>
<feature type="compositionally biased region" description="Acidic residues" evidence="1">
    <location>
        <begin position="252"/>
        <end position="262"/>
    </location>
</feature>
<evidence type="ECO:0000313" key="5">
    <source>
        <dbReference type="Proteomes" id="UP000016930"/>
    </source>
</evidence>
<dbReference type="HOGENOM" id="CLU_035509_7_3_1"/>
<feature type="transmembrane region" description="Helical" evidence="2">
    <location>
        <begin position="151"/>
        <end position="168"/>
    </location>
</feature>
<dbReference type="OrthoDB" id="3261349at2759"/>
<reference evidence="4 5" key="1">
    <citation type="journal article" date="2012" name="Proc. Natl. Acad. Sci. U.S.A.">
        <title>Comparative genomics of Ceriporiopsis subvermispora and Phanerochaete chrysosporium provide insight into selective ligninolysis.</title>
        <authorList>
            <person name="Fernandez-Fueyo E."/>
            <person name="Ruiz-Duenas F.J."/>
            <person name="Ferreira P."/>
            <person name="Floudas D."/>
            <person name="Hibbett D.S."/>
            <person name="Canessa P."/>
            <person name="Larrondo L.F."/>
            <person name="James T.Y."/>
            <person name="Seelenfreund D."/>
            <person name="Lobos S."/>
            <person name="Polanco R."/>
            <person name="Tello M."/>
            <person name="Honda Y."/>
            <person name="Watanabe T."/>
            <person name="Watanabe T."/>
            <person name="Ryu J.S."/>
            <person name="Kubicek C.P."/>
            <person name="Schmoll M."/>
            <person name="Gaskell J."/>
            <person name="Hammel K.E."/>
            <person name="St John F.J."/>
            <person name="Vanden Wymelenberg A."/>
            <person name="Sabat G."/>
            <person name="Splinter BonDurant S."/>
            <person name="Syed K."/>
            <person name="Yadav J.S."/>
            <person name="Doddapaneni H."/>
            <person name="Subramanian V."/>
            <person name="Lavin J.L."/>
            <person name="Oguiza J.A."/>
            <person name="Perez G."/>
            <person name="Pisabarro A.G."/>
            <person name="Ramirez L."/>
            <person name="Santoyo F."/>
            <person name="Master E."/>
            <person name="Coutinho P.M."/>
            <person name="Henrissat B."/>
            <person name="Lombard V."/>
            <person name="Magnuson J.K."/>
            <person name="Kuees U."/>
            <person name="Hori C."/>
            <person name="Igarashi K."/>
            <person name="Samejima M."/>
            <person name="Held B.W."/>
            <person name="Barry K.W."/>
            <person name="LaButti K.M."/>
            <person name="Lapidus A."/>
            <person name="Lindquist E.A."/>
            <person name="Lucas S.M."/>
            <person name="Riley R."/>
            <person name="Salamov A.A."/>
            <person name="Hoffmeister D."/>
            <person name="Schwenk D."/>
            <person name="Hadar Y."/>
            <person name="Yarden O."/>
            <person name="de Vries R.P."/>
            <person name="Wiebenga A."/>
            <person name="Stenlid J."/>
            <person name="Eastwood D."/>
            <person name="Grigoriev I.V."/>
            <person name="Berka R.M."/>
            <person name="Blanchette R.A."/>
            <person name="Kersten P."/>
            <person name="Martinez A.T."/>
            <person name="Vicuna R."/>
            <person name="Cullen D."/>
        </authorList>
    </citation>
    <scope>NUCLEOTIDE SEQUENCE [LARGE SCALE GENOMIC DNA]</scope>
    <source>
        <strain evidence="4 5">B</strain>
    </source>
</reference>
<evidence type="ECO:0000256" key="1">
    <source>
        <dbReference type="SAM" id="MobiDB-lite"/>
    </source>
</evidence>